<evidence type="ECO:0000313" key="3">
    <source>
        <dbReference type="Proteomes" id="UP001430990"/>
    </source>
</evidence>
<dbReference type="SUPFAM" id="SSF50475">
    <property type="entry name" value="FMN-binding split barrel"/>
    <property type="match status" value="1"/>
</dbReference>
<reference evidence="2" key="1">
    <citation type="submission" date="2021-11" db="EMBL/GenBank/DDBJ databases">
        <title>Australian commercial rhizobial inoculants.</title>
        <authorList>
            <person name="Kohlmeier M.G."/>
            <person name="O'Hara G.W."/>
            <person name="Colombi E."/>
            <person name="Ramsay J.P."/>
            <person name="Terpolilli J."/>
        </authorList>
    </citation>
    <scope>NUCLEOTIDE SEQUENCE</scope>
    <source>
        <strain evidence="2">CC829</strain>
    </source>
</reference>
<keyword evidence="3" id="KW-1185">Reference proteome</keyword>
<dbReference type="EMBL" id="CP088100">
    <property type="protein sequence ID" value="UFW87380.1"/>
    <property type="molecule type" value="Genomic_DNA"/>
</dbReference>
<gene>
    <name evidence="2" type="ORF">BjapCC829_01880</name>
</gene>
<proteinExistence type="predicted"/>
<organism evidence="2 3">
    <name type="scientific">Bradyrhizobium barranii</name>
    <dbReference type="NCBI Taxonomy" id="2992140"/>
    <lineage>
        <taxon>Bacteria</taxon>
        <taxon>Pseudomonadati</taxon>
        <taxon>Pseudomonadota</taxon>
        <taxon>Alphaproteobacteria</taxon>
        <taxon>Hyphomicrobiales</taxon>
        <taxon>Nitrobacteraceae</taxon>
        <taxon>Bradyrhizobium</taxon>
    </lineage>
</organism>
<dbReference type="Proteomes" id="UP001430990">
    <property type="component" value="Chromosome"/>
</dbReference>
<feature type="domain" description="Pyridoxamine 5'-phosphate oxidase N-terminal" evidence="1">
    <location>
        <begin position="8"/>
        <end position="132"/>
    </location>
</feature>
<accession>A0ABY3QNP4</accession>
<name>A0ABY3QNP4_9BRAD</name>
<protein>
    <submittedName>
        <fullName evidence="2">Pyridoxamine 5'-phosphate oxidase family protein</fullName>
    </submittedName>
</protein>
<evidence type="ECO:0000313" key="2">
    <source>
        <dbReference type="EMBL" id="UFW87380.1"/>
    </source>
</evidence>
<dbReference type="PANTHER" id="PTHR39336">
    <property type="entry name" value="PYRIDOXAMINE PHOSPHATE OXIDASE FAMILY PROTEIN (AFU_ORTHOLOGUE AFUA_6G11440)"/>
    <property type="match status" value="1"/>
</dbReference>
<dbReference type="PANTHER" id="PTHR39336:SF1">
    <property type="entry name" value="PYRIDOXAMINE PHOSPHATE OXIDASE FAMILY PROTEIN (AFU_ORTHOLOGUE AFUA_6G11440)"/>
    <property type="match status" value="1"/>
</dbReference>
<dbReference type="RefSeq" id="WP_063980385.1">
    <property type="nucleotide sequence ID" value="NZ_CP088100.1"/>
</dbReference>
<dbReference type="InterPro" id="IPR011576">
    <property type="entry name" value="Pyridox_Oxase_N"/>
</dbReference>
<dbReference type="Pfam" id="PF01243">
    <property type="entry name" value="PNPOx_N"/>
    <property type="match status" value="1"/>
</dbReference>
<sequence>MGRQFARIEPEHRAFIERQKIFFVASAPPKGRINVSPKGLSAFRVLGESDVAYLDCTGSGSETRAHLTASDDKRLTIMFCAFDGAPMILRLYGQARSLMRGTPEYSDLVPDFEDMAGARQIVRLSVDLVQTSCGMGVPLFDYRQERGSLVRYWTAQGVNNLRKYWGLKNMKSIDGLPTGFAPDSMAPPG</sequence>
<evidence type="ECO:0000259" key="1">
    <source>
        <dbReference type="Pfam" id="PF01243"/>
    </source>
</evidence>
<dbReference type="InterPro" id="IPR012349">
    <property type="entry name" value="Split_barrel_FMN-bd"/>
</dbReference>
<dbReference type="Gene3D" id="2.30.110.10">
    <property type="entry name" value="Electron Transport, Fmn-binding Protein, Chain A"/>
    <property type="match status" value="1"/>
</dbReference>